<feature type="region of interest" description="Disordered" evidence="5">
    <location>
        <begin position="1"/>
        <end position="86"/>
    </location>
</feature>
<dbReference type="CDD" id="cd00067">
    <property type="entry name" value="GAL4"/>
    <property type="match status" value="1"/>
</dbReference>
<evidence type="ECO:0000256" key="4">
    <source>
        <dbReference type="ARBA" id="ARBA00023242"/>
    </source>
</evidence>
<evidence type="ECO:0000256" key="1">
    <source>
        <dbReference type="ARBA" id="ARBA00004123"/>
    </source>
</evidence>
<comment type="caution">
    <text evidence="7">The sequence shown here is derived from an EMBL/GenBank/DDBJ whole genome shotgun (WGS) entry which is preliminary data.</text>
</comment>
<dbReference type="CDD" id="cd12148">
    <property type="entry name" value="fungal_TF_MHR"/>
    <property type="match status" value="1"/>
</dbReference>
<dbReference type="InterPro" id="IPR007219">
    <property type="entry name" value="XnlR_reg_dom"/>
</dbReference>
<dbReference type="InterPro" id="IPR050987">
    <property type="entry name" value="AtrR-like"/>
</dbReference>
<reference evidence="7" key="1">
    <citation type="submission" date="2021-06" db="EMBL/GenBank/DDBJ databases">
        <authorList>
            <consortium name="DOE Joint Genome Institute"/>
            <person name="Mondo S.J."/>
            <person name="Amses K.R."/>
            <person name="Simmons D.R."/>
            <person name="Longcore J.E."/>
            <person name="Seto K."/>
            <person name="Alves G.H."/>
            <person name="Bonds A.E."/>
            <person name="Quandt C.A."/>
            <person name="Davis W.J."/>
            <person name="Chang Y."/>
            <person name="Letcher P.M."/>
            <person name="Powell M.J."/>
            <person name="Kuo A."/>
            <person name="Labutti K."/>
            <person name="Pangilinan J."/>
            <person name="Andreopoulos W."/>
            <person name="Tritt A."/>
            <person name="Riley R."/>
            <person name="Hundley H."/>
            <person name="Johnson J."/>
            <person name="Lipzen A."/>
            <person name="Barry K."/>
            <person name="Berbee M.L."/>
            <person name="Buchler N.E."/>
            <person name="Grigoriev I.V."/>
            <person name="Spatafora J.W."/>
            <person name="Stajich J.E."/>
            <person name="James T.Y."/>
        </authorList>
    </citation>
    <scope>NUCLEOTIDE SEQUENCE</scope>
    <source>
        <strain evidence="7">AG</strain>
    </source>
</reference>
<feature type="compositionally biased region" description="Low complexity" evidence="5">
    <location>
        <begin position="161"/>
        <end position="194"/>
    </location>
</feature>
<feature type="region of interest" description="Disordered" evidence="5">
    <location>
        <begin position="108"/>
        <end position="195"/>
    </location>
</feature>
<dbReference type="PANTHER" id="PTHR46910:SF3">
    <property type="entry name" value="HALOTOLERANCE PROTEIN 9-RELATED"/>
    <property type="match status" value="1"/>
</dbReference>
<dbReference type="Gene3D" id="4.10.240.10">
    <property type="entry name" value="Zn(2)-C6 fungal-type DNA-binding domain"/>
    <property type="match status" value="1"/>
</dbReference>
<accession>A0AAD5EHS4</accession>
<dbReference type="InterPro" id="IPR036864">
    <property type="entry name" value="Zn2-C6_fun-type_DNA-bd_sf"/>
</dbReference>
<evidence type="ECO:0000256" key="2">
    <source>
        <dbReference type="ARBA" id="ARBA00022723"/>
    </source>
</evidence>
<reference evidence="7" key="2">
    <citation type="journal article" date="2022" name="Proc. Natl. Acad. Sci. U.S.A.">
        <title>Diploid-dominant life cycles characterize the early evolution of Fungi.</title>
        <authorList>
            <person name="Amses K.R."/>
            <person name="Simmons D.R."/>
            <person name="Longcore J.E."/>
            <person name="Mondo S.J."/>
            <person name="Seto K."/>
            <person name="Jeronimo G.H."/>
            <person name="Bonds A.E."/>
            <person name="Quandt C.A."/>
            <person name="Davis W.J."/>
            <person name="Chang Y."/>
            <person name="Federici B.A."/>
            <person name="Kuo A."/>
            <person name="LaButti K."/>
            <person name="Pangilinan J."/>
            <person name="Andreopoulos W."/>
            <person name="Tritt A."/>
            <person name="Riley R."/>
            <person name="Hundley H."/>
            <person name="Johnson J."/>
            <person name="Lipzen A."/>
            <person name="Barry K."/>
            <person name="Lang B.F."/>
            <person name="Cuomo C.A."/>
            <person name="Buchler N.E."/>
            <person name="Grigoriev I.V."/>
            <person name="Spatafora J.W."/>
            <person name="Stajich J.E."/>
            <person name="James T.Y."/>
        </authorList>
    </citation>
    <scope>NUCLEOTIDE SEQUENCE</scope>
    <source>
        <strain evidence="7">AG</strain>
    </source>
</reference>
<dbReference type="PROSITE" id="PS50048">
    <property type="entry name" value="ZN2_CY6_FUNGAL_2"/>
    <property type="match status" value="1"/>
</dbReference>
<proteinExistence type="predicted"/>
<dbReference type="GO" id="GO:0006351">
    <property type="term" value="P:DNA-templated transcription"/>
    <property type="evidence" value="ECO:0007669"/>
    <property type="project" value="InterPro"/>
</dbReference>
<dbReference type="RefSeq" id="XP_051448155.1">
    <property type="nucleotide sequence ID" value="XM_051586221.1"/>
</dbReference>
<name>A0AAD5EHS4_UMBRA</name>
<dbReference type="GO" id="GO:0008270">
    <property type="term" value="F:zinc ion binding"/>
    <property type="evidence" value="ECO:0007669"/>
    <property type="project" value="InterPro"/>
</dbReference>
<sequence length="792" mass="91704">MSSDHRNKTLSPRSHKALPPAIKTPKQSQFTLGIHTSSSDKSNGGQSSSTQFHSITPQSFQQALGVGDPSNPAFHSRPRQRRPGFSCNTCRKRRVRCDRSHPVCNRCRGKRTCTYPDTNRARKKSSQPSSSEDSPTHENRIVYTIPSRRPVTPSTRAVYRSSASPSPLSPSLLAYPSPNTPESTTSTPKSSMSPIVPNALFKRQRRLSFSSEEDIKTLITNKETQIQLHQDSHEDLLVQLLEATGWEIYPIGNGVVRFETNIGNTEQLRTLITRTLDILHDKGNAMTMPVPDPFGLQSSADRRTQLQRRLPQGIYHLSLFERLSMITRPGAWHPDMSSTPPFQQLSTDKHIMVITPKHIPHYIGHWCGCGLPFPIILSPIKEMKNAPHSRIKRDRLISILSYMIPHYCFWHSWSPLGHSVHYHRECGKEYHKNAQISCDDPCDLNQLFHLLMSVARDYDRGNMQSAYLTMGITISLCFNLDLHKRHGYDRYTDPHEKEFAKRMFWSLWWFDTTVPQLYSSPAVIDPEDVTAEYPDILTDYDHEERLQIKYMQLVLQSRRLNRILAKRMKDRSADFDEEDELDFLFEQDQELRSYYHTHHSTLAIQQLQNIAIMQDMWRRRTLCLSMADYCMNWLSLYQRHLPSAARTEPLSELHNLALRICSEAADILTALFDAWFSACGLNFDCVFRPCLFHFLGSITIHKYLIVCPWVSRDRASKSIQSVKLMLRHYVKTPMQNLFPKSHIYIDIKDFFKKFNIEDDDDDQIYWIPIYDSLWNNADIDFHILNKPYGTDS</sequence>
<evidence type="ECO:0000313" key="7">
    <source>
        <dbReference type="EMBL" id="KAI8583151.1"/>
    </source>
</evidence>
<gene>
    <name evidence="7" type="ORF">K450DRAFT_224463</name>
</gene>
<dbReference type="Proteomes" id="UP001206595">
    <property type="component" value="Unassembled WGS sequence"/>
</dbReference>
<keyword evidence="2" id="KW-0479">Metal-binding</keyword>
<dbReference type="EMBL" id="MU620897">
    <property type="protein sequence ID" value="KAI8583151.1"/>
    <property type="molecule type" value="Genomic_DNA"/>
</dbReference>
<dbReference type="SUPFAM" id="SSF57701">
    <property type="entry name" value="Zn2/Cys6 DNA-binding domain"/>
    <property type="match status" value="1"/>
</dbReference>
<dbReference type="GeneID" id="75911569"/>
<protein>
    <recommendedName>
        <fullName evidence="6">Zn(2)-C6 fungal-type domain-containing protein</fullName>
    </recommendedName>
</protein>
<feature type="compositionally biased region" description="Polar residues" evidence="5">
    <location>
        <begin position="50"/>
        <end position="62"/>
    </location>
</feature>
<feature type="domain" description="Zn(2)-C6 fungal-type" evidence="6">
    <location>
        <begin position="86"/>
        <end position="115"/>
    </location>
</feature>
<feature type="compositionally biased region" description="Polar residues" evidence="5">
    <location>
        <begin position="25"/>
        <end position="36"/>
    </location>
</feature>
<dbReference type="InterPro" id="IPR001138">
    <property type="entry name" value="Zn2Cys6_DnaBD"/>
</dbReference>
<keyword evidence="4" id="KW-0539">Nucleus</keyword>
<comment type="subcellular location">
    <subcellularLocation>
        <location evidence="1">Nucleus</location>
    </subcellularLocation>
</comment>
<feature type="compositionally biased region" description="Low complexity" evidence="5">
    <location>
        <begin position="37"/>
        <end position="49"/>
    </location>
</feature>
<dbReference type="SMART" id="SM00066">
    <property type="entry name" value="GAL4"/>
    <property type="match status" value="1"/>
</dbReference>
<evidence type="ECO:0000256" key="5">
    <source>
        <dbReference type="SAM" id="MobiDB-lite"/>
    </source>
</evidence>
<dbReference type="SMART" id="SM00906">
    <property type="entry name" value="Fungal_trans"/>
    <property type="match status" value="1"/>
</dbReference>
<keyword evidence="3" id="KW-0238">DNA-binding</keyword>
<keyword evidence="8" id="KW-1185">Reference proteome</keyword>
<evidence type="ECO:0000256" key="3">
    <source>
        <dbReference type="ARBA" id="ARBA00023125"/>
    </source>
</evidence>
<dbReference type="Pfam" id="PF00172">
    <property type="entry name" value="Zn_clus"/>
    <property type="match status" value="1"/>
</dbReference>
<dbReference type="GO" id="GO:0005634">
    <property type="term" value="C:nucleus"/>
    <property type="evidence" value="ECO:0007669"/>
    <property type="project" value="UniProtKB-SubCell"/>
</dbReference>
<evidence type="ECO:0000259" key="6">
    <source>
        <dbReference type="PROSITE" id="PS50048"/>
    </source>
</evidence>
<dbReference type="PANTHER" id="PTHR46910">
    <property type="entry name" value="TRANSCRIPTION FACTOR PDR1"/>
    <property type="match status" value="1"/>
</dbReference>
<dbReference type="Pfam" id="PF04082">
    <property type="entry name" value="Fungal_trans"/>
    <property type="match status" value="1"/>
</dbReference>
<evidence type="ECO:0000313" key="8">
    <source>
        <dbReference type="Proteomes" id="UP001206595"/>
    </source>
</evidence>
<dbReference type="GO" id="GO:0003677">
    <property type="term" value="F:DNA binding"/>
    <property type="evidence" value="ECO:0007669"/>
    <property type="project" value="UniProtKB-KW"/>
</dbReference>
<dbReference type="AlphaFoldDB" id="A0AAD5EHS4"/>
<dbReference type="GO" id="GO:0000981">
    <property type="term" value="F:DNA-binding transcription factor activity, RNA polymerase II-specific"/>
    <property type="evidence" value="ECO:0007669"/>
    <property type="project" value="InterPro"/>
</dbReference>
<organism evidence="7 8">
    <name type="scientific">Umbelopsis ramanniana AG</name>
    <dbReference type="NCBI Taxonomy" id="1314678"/>
    <lineage>
        <taxon>Eukaryota</taxon>
        <taxon>Fungi</taxon>
        <taxon>Fungi incertae sedis</taxon>
        <taxon>Mucoromycota</taxon>
        <taxon>Mucoromycotina</taxon>
        <taxon>Umbelopsidomycetes</taxon>
        <taxon>Umbelopsidales</taxon>
        <taxon>Umbelopsidaceae</taxon>
        <taxon>Umbelopsis</taxon>
    </lineage>
</organism>